<dbReference type="Gene3D" id="3.30.110.170">
    <property type="entry name" value="Protein of unknown function (DUF541), domain 1"/>
    <property type="match status" value="1"/>
</dbReference>
<evidence type="ECO:0000313" key="3">
    <source>
        <dbReference type="Proteomes" id="UP000182692"/>
    </source>
</evidence>
<protein>
    <recommendedName>
        <fullName evidence="4">Oxidative stress defense protein</fullName>
    </recommendedName>
</protein>
<organism evidence="2 3">
    <name type="scientific">Enterovibrio norvegicus DSM 15893</name>
    <dbReference type="NCBI Taxonomy" id="1121869"/>
    <lineage>
        <taxon>Bacteria</taxon>
        <taxon>Pseudomonadati</taxon>
        <taxon>Pseudomonadota</taxon>
        <taxon>Gammaproteobacteria</taxon>
        <taxon>Vibrionales</taxon>
        <taxon>Vibrionaceae</taxon>
        <taxon>Enterovibrio</taxon>
    </lineage>
</organism>
<dbReference type="OrthoDB" id="5985609at2"/>
<keyword evidence="1" id="KW-0732">Signal</keyword>
<evidence type="ECO:0000313" key="2">
    <source>
        <dbReference type="EMBL" id="SFP91014.1"/>
    </source>
</evidence>
<dbReference type="NCBIfam" id="NF008299">
    <property type="entry name" value="PRK11087.1"/>
    <property type="match status" value="1"/>
</dbReference>
<dbReference type="Proteomes" id="UP000182692">
    <property type="component" value="Unassembled WGS sequence"/>
</dbReference>
<dbReference type="EMBL" id="FOWR01000029">
    <property type="protein sequence ID" value="SFP91014.1"/>
    <property type="molecule type" value="Genomic_DNA"/>
</dbReference>
<sequence length="232" mass="24841">MKKHLIATLIGATVALSSPVASAATPEFPHLETVGIGEVIATPDTANIQVAVSLTRTSAKAAKKASDDAITALLNRLDKMGIDKKDVESANLSLQPQYSYPKNAEPKLTGYRASRNVSVTISELTMLNSILDGALSDGVNRVNGISFSSSKEAELKEKARMAAIKDAKAKAESLASGFGETLNGVWEIRYMDQNPIRPVAMRMAQAENANASYMDAEITIRDRVEVVFALSE</sequence>
<evidence type="ECO:0000256" key="1">
    <source>
        <dbReference type="SAM" id="SignalP"/>
    </source>
</evidence>
<dbReference type="PANTHER" id="PTHR34387">
    <property type="entry name" value="SLR1258 PROTEIN"/>
    <property type="match status" value="1"/>
</dbReference>
<feature type="chain" id="PRO_5010176730" description="Oxidative stress defense protein" evidence="1">
    <location>
        <begin position="24"/>
        <end position="232"/>
    </location>
</feature>
<dbReference type="InterPro" id="IPR007497">
    <property type="entry name" value="SIMPL/DUF541"/>
</dbReference>
<gene>
    <name evidence="2" type="ORF">SAMN03084138_03499</name>
</gene>
<feature type="signal peptide" evidence="1">
    <location>
        <begin position="1"/>
        <end position="23"/>
    </location>
</feature>
<dbReference type="AlphaFoldDB" id="A0A1I5U6Y8"/>
<dbReference type="GeneID" id="35874241"/>
<dbReference type="RefSeq" id="WP_017017976.1">
    <property type="nucleotide sequence ID" value="NZ_FOWR01000029.1"/>
</dbReference>
<reference evidence="2 3" key="1">
    <citation type="submission" date="2016-10" db="EMBL/GenBank/DDBJ databases">
        <authorList>
            <person name="de Groot N.N."/>
        </authorList>
    </citation>
    <scope>NUCLEOTIDE SEQUENCE [LARGE SCALE GENOMIC DNA]</scope>
    <source>
        <strain evidence="2 3">DSM 15893</strain>
    </source>
</reference>
<evidence type="ECO:0008006" key="4">
    <source>
        <dbReference type="Google" id="ProtNLM"/>
    </source>
</evidence>
<dbReference type="Gene3D" id="3.30.70.2970">
    <property type="entry name" value="Protein of unknown function (DUF541), domain 2"/>
    <property type="match status" value="1"/>
</dbReference>
<name>A0A1I5U6Y8_9GAMM</name>
<proteinExistence type="predicted"/>
<dbReference type="PANTHER" id="PTHR34387:SF1">
    <property type="entry name" value="PERIPLASMIC IMMUNOGENIC PROTEIN"/>
    <property type="match status" value="1"/>
</dbReference>
<dbReference type="InterPro" id="IPR052022">
    <property type="entry name" value="26kDa_periplasmic_antigen"/>
</dbReference>
<accession>A0A1I5U6Y8</accession>
<dbReference type="Pfam" id="PF04402">
    <property type="entry name" value="SIMPL"/>
    <property type="match status" value="1"/>
</dbReference>
<dbReference type="GO" id="GO:0006974">
    <property type="term" value="P:DNA damage response"/>
    <property type="evidence" value="ECO:0007669"/>
    <property type="project" value="TreeGrafter"/>
</dbReference>